<evidence type="ECO:0000313" key="5">
    <source>
        <dbReference type="Proteomes" id="UP000230750"/>
    </source>
</evidence>
<feature type="region of interest" description="Disordered" evidence="2">
    <location>
        <begin position="187"/>
        <end position="220"/>
    </location>
</feature>
<keyword evidence="1" id="KW-0479">Metal-binding</keyword>
<evidence type="ECO:0000256" key="1">
    <source>
        <dbReference type="PROSITE-ProRule" id="PRU00047"/>
    </source>
</evidence>
<dbReference type="InterPro" id="IPR001878">
    <property type="entry name" value="Znf_CCHC"/>
</dbReference>
<keyword evidence="5" id="KW-1185">Reference proteome</keyword>
<proteinExistence type="predicted"/>
<reference evidence="4 5" key="1">
    <citation type="journal article" date="2017" name="PLoS Biol.">
        <title>The sea cucumber genome provides insights into morphological evolution and visceral regeneration.</title>
        <authorList>
            <person name="Zhang X."/>
            <person name="Sun L."/>
            <person name="Yuan J."/>
            <person name="Sun Y."/>
            <person name="Gao Y."/>
            <person name="Zhang L."/>
            <person name="Li S."/>
            <person name="Dai H."/>
            <person name="Hamel J.F."/>
            <person name="Liu C."/>
            <person name="Yu Y."/>
            <person name="Liu S."/>
            <person name="Lin W."/>
            <person name="Guo K."/>
            <person name="Jin S."/>
            <person name="Xu P."/>
            <person name="Storey K.B."/>
            <person name="Huan P."/>
            <person name="Zhang T."/>
            <person name="Zhou Y."/>
            <person name="Zhang J."/>
            <person name="Lin C."/>
            <person name="Li X."/>
            <person name="Xing L."/>
            <person name="Huo D."/>
            <person name="Sun M."/>
            <person name="Wang L."/>
            <person name="Mercier A."/>
            <person name="Li F."/>
            <person name="Yang H."/>
            <person name="Xiang J."/>
        </authorList>
    </citation>
    <scope>NUCLEOTIDE SEQUENCE [LARGE SCALE GENOMIC DNA]</scope>
    <source>
        <strain evidence="4">Shaxun</strain>
        <tissue evidence="4">Muscle</tissue>
    </source>
</reference>
<name>A0A2G8KZ95_STIJA</name>
<dbReference type="Gene3D" id="4.10.60.10">
    <property type="entry name" value="Zinc finger, CCHC-type"/>
    <property type="match status" value="1"/>
</dbReference>
<dbReference type="PANTHER" id="PTHR37984:SF5">
    <property type="entry name" value="PROTEIN NYNRIN-LIKE"/>
    <property type="match status" value="1"/>
</dbReference>
<feature type="compositionally biased region" description="Basic residues" evidence="2">
    <location>
        <begin position="193"/>
        <end position="209"/>
    </location>
</feature>
<evidence type="ECO:0000256" key="2">
    <source>
        <dbReference type="SAM" id="MobiDB-lite"/>
    </source>
</evidence>
<dbReference type="Proteomes" id="UP000230750">
    <property type="component" value="Unassembled WGS sequence"/>
</dbReference>
<accession>A0A2G8KZ95</accession>
<dbReference type="PROSITE" id="PS50158">
    <property type="entry name" value="ZF_CCHC"/>
    <property type="match status" value="1"/>
</dbReference>
<feature type="domain" description="CCHC-type" evidence="3">
    <location>
        <begin position="148"/>
        <end position="163"/>
    </location>
</feature>
<dbReference type="AlphaFoldDB" id="A0A2G8KZ95"/>
<dbReference type="PANTHER" id="PTHR37984">
    <property type="entry name" value="PROTEIN CBG26694"/>
    <property type="match status" value="1"/>
</dbReference>
<dbReference type="GO" id="GO:0003676">
    <property type="term" value="F:nucleic acid binding"/>
    <property type="evidence" value="ECO:0007669"/>
    <property type="project" value="InterPro"/>
</dbReference>
<feature type="compositionally biased region" description="Basic and acidic residues" evidence="2">
    <location>
        <begin position="210"/>
        <end position="220"/>
    </location>
</feature>
<dbReference type="InterPro" id="IPR050951">
    <property type="entry name" value="Retrovirus_Pol_polyprotein"/>
</dbReference>
<sequence length="220" mass="24715">MGSKTYSLLKELVSPNKPSEVTFKDITDKLKNHFSPTPPAMAERFKFYARKQASGESVTQYLAELKRLASTCNFDRFLNDALRDAFVFGLSDEHAQRRLFSCDDKLTLEKAFSEAVSLETASAKTVMVRGAAGTANSAVNAVNMEHVRCYCCGKPRHIKTDCRHKNADFSKCGKRGHLASQCRGRDISDRATGGRRMRFSKHSGNKSKKKWDSKVKYMGR</sequence>
<dbReference type="EMBL" id="MRZV01000292">
    <property type="protein sequence ID" value="PIK53317.1"/>
    <property type="molecule type" value="Genomic_DNA"/>
</dbReference>
<dbReference type="Pfam" id="PF03732">
    <property type="entry name" value="Retrotrans_gag"/>
    <property type="match status" value="1"/>
</dbReference>
<dbReference type="InterPro" id="IPR005162">
    <property type="entry name" value="Retrotrans_gag_dom"/>
</dbReference>
<keyword evidence="1" id="KW-0863">Zinc-finger</keyword>
<dbReference type="GO" id="GO:0008270">
    <property type="term" value="F:zinc ion binding"/>
    <property type="evidence" value="ECO:0007669"/>
    <property type="project" value="UniProtKB-KW"/>
</dbReference>
<dbReference type="SMART" id="SM00343">
    <property type="entry name" value="ZnF_C2HC"/>
    <property type="match status" value="2"/>
</dbReference>
<evidence type="ECO:0000313" key="4">
    <source>
        <dbReference type="EMBL" id="PIK53317.1"/>
    </source>
</evidence>
<dbReference type="SUPFAM" id="SSF57756">
    <property type="entry name" value="Retrovirus zinc finger-like domains"/>
    <property type="match status" value="1"/>
</dbReference>
<organism evidence="4 5">
    <name type="scientific">Stichopus japonicus</name>
    <name type="common">Sea cucumber</name>
    <dbReference type="NCBI Taxonomy" id="307972"/>
    <lineage>
        <taxon>Eukaryota</taxon>
        <taxon>Metazoa</taxon>
        <taxon>Echinodermata</taxon>
        <taxon>Eleutherozoa</taxon>
        <taxon>Echinozoa</taxon>
        <taxon>Holothuroidea</taxon>
        <taxon>Aspidochirotacea</taxon>
        <taxon>Aspidochirotida</taxon>
        <taxon>Stichopodidae</taxon>
        <taxon>Apostichopus</taxon>
    </lineage>
</organism>
<evidence type="ECO:0000259" key="3">
    <source>
        <dbReference type="PROSITE" id="PS50158"/>
    </source>
</evidence>
<gene>
    <name evidence="4" type="ORF">BSL78_09796</name>
</gene>
<protein>
    <recommendedName>
        <fullName evidence="3">CCHC-type domain-containing protein</fullName>
    </recommendedName>
</protein>
<keyword evidence="1" id="KW-0862">Zinc</keyword>
<dbReference type="InterPro" id="IPR036875">
    <property type="entry name" value="Znf_CCHC_sf"/>
</dbReference>
<dbReference type="STRING" id="307972.A0A2G8KZ95"/>
<dbReference type="OrthoDB" id="6770165at2759"/>
<comment type="caution">
    <text evidence="4">The sequence shown here is derived from an EMBL/GenBank/DDBJ whole genome shotgun (WGS) entry which is preliminary data.</text>
</comment>